<feature type="transmembrane region" description="Helical" evidence="7">
    <location>
        <begin position="153"/>
        <end position="175"/>
    </location>
</feature>
<protein>
    <submittedName>
        <fullName evidence="9">MFS transporter</fullName>
    </submittedName>
</protein>
<evidence type="ECO:0000256" key="3">
    <source>
        <dbReference type="ARBA" id="ARBA00022475"/>
    </source>
</evidence>
<dbReference type="PROSITE" id="PS50850">
    <property type="entry name" value="MFS"/>
    <property type="match status" value="1"/>
</dbReference>
<gene>
    <name evidence="9" type="ORF">GCM10023336_63930</name>
</gene>
<evidence type="ECO:0000256" key="2">
    <source>
        <dbReference type="ARBA" id="ARBA00022448"/>
    </source>
</evidence>
<dbReference type="RefSeq" id="WP_345671516.1">
    <property type="nucleotide sequence ID" value="NZ_BAABKC010000112.1"/>
</dbReference>
<proteinExistence type="predicted"/>
<accession>A0ABP9LBM7</accession>
<organism evidence="9 10">
    <name type="scientific">Streptomyces similanensis</name>
    <dbReference type="NCBI Taxonomy" id="1274988"/>
    <lineage>
        <taxon>Bacteria</taxon>
        <taxon>Bacillati</taxon>
        <taxon>Actinomycetota</taxon>
        <taxon>Actinomycetes</taxon>
        <taxon>Kitasatosporales</taxon>
        <taxon>Streptomycetaceae</taxon>
        <taxon>Streptomyces</taxon>
    </lineage>
</organism>
<feature type="transmembrane region" description="Helical" evidence="7">
    <location>
        <begin position="260"/>
        <end position="279"/>
    </location>
</feature>
<keyword evidence="10" id="KW-1185">Reference proteome</keyword>
<dbReference type="Proteomes" id="UP001500124">
    <property type="component" value="Unassembled WGS sequence"/>
</dbReference>
<dbReference type="PANTHER" id="PTHR23517:SF2">
    <property type="entry name" value="MULTIDRUG RESISTANCE PROTEIN MDTH"/>
    <property type="match status" value="1"/>
</dbReference>
<evidence type="ECO:0000313" key="10">
    <source>
        <dbReference type="Proteomes" id="UP001500124"/>
    </source>
</evidence>
<feature type="transmembrane region" description="Helical" evidence="7">
    <location>
        <begin position="291"/>
        <end position="309"/>
    </location>
</feature>
<feature type="transmembrane region" description="Helical" evidence="7">
    <location>
        <begin position="20"/>
        <end position="39"/>
    </location>
</feature>
<evidence type="ECO:0000256" key="1">
    <source>
        <dbReference type="ARBA" id="ARBA00004651"/>
    </source>
</evidence>
<dbReference type="InterPro" id="IPR011701">
    <property type="entry name" value="MFS"/>
</dbReference>
<feature type="transmembrane region" description="Helical" evidence="7">
    <location>
        <begin position="221"/>
        <end position="240"/>
    </location>
</feature>
<keyword evidence="2" id="KW-0813">Transport</keyword>
<evidence type="ECO:0000313" key="9">
    <source>
        <dbReference type="EMBL" id="GAA5075117.1"/>
    </source>
</evidence>
<evidence type="ECO:0000256" key="5">
    <source>
        <dbReference type="ARBA" id="ARBA00022989"/>
    </source>
</evidence>
<evidence type="ECO:0000259" key="8">
    <source>
        <dbReference type="PROSITE" id="PS50850"/>
    </source>
</evidence>
<evidence type="ECO:0000256" key="4">
    <source>
        <dbReference type="ARBA" id="ARBA00022692"/>
    </source>
</evidence>
<sequence>MTPTPSAARPAGRVRTLVRVRAGGLPGAFWVLWSGTLVNRLGAMVNPFLSLYLSQVRDVPLGTIGVVLAVVGVGSVISQPLGGLLTDRFGRRAALTGGMLANAGSLLALGHAQSLAALTAAGFALGVTLDLFRPAAQALVADTVPAADRTRAFGLLLWSVNLGFSAAMVLGGHLADRGFSWLFWTDAAACAVFGLLVWCAVPETRPTAAERGAGGGYRAVLADRAMLAFAGVVVLYAVVFQQAFATLPLVMARHGLSGDVYGTVMAVNGVVLILVQPLIGHRLARFDKSRVLATGFLLAAAGNALVAAASAGPAFASAVAVWSLGEVLVFAITAAVVADLAPPALRGRYNGLLGMAWGTGFLIAPLAGTRLLAVGATVLWLSCAALCATAALAQLALAPAIRRRTARLAQETPSLRKAAH</sequence>
<feature type="transmembrane region" description="Helical" evidence="7">
    <location>
        <begin position="349"/>
        <end position="367"/>
    </location>
</feature>
<feature type="domain" description="Major facilitator superfamily (MFS) profile" evidence="8">
    <location>
        <begin position="28"/>
        <end position="402"/>
    </location>
</feature>
<dbReference type="InterPro" id="IPR036259">
    <property type="entry name" value="MFS_trans_sf"/>
</dbReference>
<dbReference type="EMBL" id="BAABKC010000112">
    <property type="protein sequence ID" value="GAA5075117.1"/>
    <property type="molecule type" value="Genomic_DNA"/>
</dbReference>
<feature type="transmembrane region" description="Helical" evidence="7">
    <location>
        <begin position="59"/>
        <end position="77"/>
    </location>
</feature>
<keyword evidence="3" id="KW-1003">Cell membrane</keyword>
<dbReference type="Gene3D" id="1.20.1250.20">
    <property type="entry name" value="MFS general substrate transporter like domains"/>
    <property type="match status" value="1"/>
</dbReference>
<keyword evidence="5 7" id="KW-1133">Transmembrane helix</keyword>
<feature type="transmembrane region" description="Helical" evidence="7">
    <location>
        <begin position="315"/>
        <end position="337"/>
    </location>
</feature>
<evidence type="ECO:0000256" key="7">
    <source>
        <dbReference type="SAM" id="Phobius"/>
    </source>
</evidence>
<dbReference type="InterPro" id="IPR020846">
    <property type="entry name" value="MFS_dom"/>
</dbReference>
<dbReference type="PANTHER" id="PTHR23517">
    <property type="entry name" value="RESISTANCE PROTEIN MDTM, PUTATIVE-RELATED-RELATED"/>
    <property type="match status" value="1"/>
</dbReference>
<feature type="transmembrane region" description="Helical" evidence="7">
    <location>
        <begin position="181"/>
        <end position="201"/>
    </location>
</feature>
<dbReference type="SUPFAM" id="SSF103473">
    <property type="entry name" value="MFS general substrate transporter"/>
    <property type="match status" value="1"/>
</dbReference>
<keyword evidence="6 7" id="KW-0472">Membrane</keyword>
<evidence type="ECO:0000256" key="6">
    <source>
        <dbReference type="ARBA" id="ARBA00023136"/>
    </source>
</evidence>
<keyword evidence="4 7" id="KW-0812">Transmembrane</keyword>
<feature type="transmembrane region" description="Helical" evidence="7">
    <location>
        <begin position="373"/>
        <end position="397"/>
    </location>
</feature>
<comment type="subcellular location">
    <subcellularLocation>
        <location evidence="1">Cell membrane</location>
        <topology evidence="1">Multi-pass membrane protein</topology>
    </subcellularLocation>
</comment>
<dbReference type="Pfam" id="PF07690">
    <property type="entry name" value="MFS_1"/>
    <property type="match status" value="1"/>
</dbReference>
<name>A0ABP9LBM7_9ACTN</name>
<dbReference type="InterPro" id="IPR050171">
    <property type="entry name" value="MFS_Transporters"/>
</dbReference>
<reference evidence="10" key="1">
    <citation type="journal article" date="2019" name="Int. J. Syst. Evol. Microbiol.">
        <title>The Global Catalogue of Microorganisms (GCM) 10K type strain sequencing project: providing services to taxonomists for standard genome sequencing and annotation.</title>
        <authorList>
            <consortium name="The Broad Institute Genomics Platform"/>
            <consortium name="The Broad Institute Genome Sequencing Center for Infectious Disease"/>
            <person name="Wu L."/>
            <person name="Ma J."/>
        </authorList>
    </citation>
    <scope>NUCLEOTIDE SEQUENCE [LARGE SCALE GENOMIC DNA]</scope>
    <source>
        <strain evidence="10">JCM 18410</strain>
    </source>
</reference>
<comment type="caution">
    <text evidence="9">The sequence shown here is derived from an EMBL/GenBank/DDBJ whole genome shotgun (WGS) entry which is preliminary data.</text>
</comment>